<evidence type="ECO:0000313" key="2">
    <source>
        <dbReference type="Ensembl" id="ENSCINP00000022754.2"/>
    </source>
</evidence>
<sequence length="343" mass="37353">MIELETLRVQDSQQQGDGDSVHDIPDEIPMTSLLVPKNNVSNGDVTNHYSNHTTHSLRLHVENEKHNTGGRQRKASVPDSDVTNDVSSNDIEESEKIDPNGNRTELGPRLTVGFLPHEPASGDVYGENPSSPTSPTSPTRNGLNAPSAPSVPGTSGGRTLSSMGEKMLGFSNGDHFTSETTRYNVPKNFEINPGCTKSDTGDGGVTETRLSYNTSDQTMDYVIEDSLHGQFGSFDEKQRQWNDHSVTGKRTPLPDYVKHSSGGTAVAPITLNLYRATEVQRLPLKTVYCNDDDPGHNCQCIASLEGVEKSIQLLLKATCPLCDKPVHLRIEDCENNAEDDHAA</sequence>
<reference evidence="2" key="4">
    <citation type="submission" date="2025-09" db="UniProtKB">
        <authorList>
            <consortium name="Ensembl"/>
        </authorList>
    </citation>
    <scope>IDENTIFICATION</scope>
</reference>
<dbReference type="InParanoid" id="F6XVN9"/>
<dbReference type="Ensembl" id="ENSCINT00000023000.2">
    <property type="protein sequence ID" value="ENSCINP00000022754.2"/>
    <property type="gene ID" value="ENSCING00000012082.2"/>
</dbReference>
<reference evidence="3" key="1">
    <citation type="journal article" date="2002" name="Science">
        <title>The draft genome of Ciona intestinalis: insights into chordate and vertebrate origins.</title>
        <authorList>
            <person name="Dehal P."/>
            <person name="Satou Y."/>
            <person name="Campbell R.K."/>
            <person name="Chapman J."/>
            <person name="Degnan B."/>
            <person name="De Tomaso A."/>
            <person name="Davidson B."/>
            <person name="Di Gregorio A."/>
            <person name="Gelpke M."/>
            <person name="Goodstein D.M."/>
            <person name="Harafuji N."/>
            <person name="Hastings K.E."/>
            <person name="Ho I."/>
            <person name="Hotta K."/>
            <person name="Huang W."/>
            <person name="Kawashima T."/>
            <person name="Lemaire P."/>
            <person name="Martinez D."/>
            <person name="Meinertzhagen I.A."/>
            <person name="Necula S."/>
            <person name="Nonaka M."/>
            <person name="Putnam N."/>
            <person name="Rash S."/>
            <person name="Saiga H."/>
            <person name="Satake M."/>
            <person name="Terry A."/>
            <person name="Yamada L."/>
            <person name="Wang H.G."/>
            <person name="Awazu S."/>
            <person name="Azumi K."/>
            <person name="Boore J."/>
            <person name="Branno M."/>
            <person name="Chin-Bow S."/>
            <person name="DeSantis R."/>
            <person name="Doyle S."/>
            <person name="Francino P."/>
            <person name="Keys D.N."/>
            <person name="Haga S."/>
            <person name="Hayashi H."/>
            <person name="Hino K."/>
            <person name="Imai K.S."/>
            <person name="Inaba K."/>
            <person name="Kano S."/>
            <person name="Kobayashi K."/>
            <person name="Kobayashi M."/>
            <person name="Lee B.I."/>
            <person name="Makabe K.W."/>
            <person name="Manohar C."/>
            <person name="Matassi G."/>
            <person name="Medina M."/>
            <person name="Mochizuki Y."/>
            <person name="Mount S."/>
            <person name="Morishita T."/>
            <person name="Miura S."/>
            <person name="Nakayama A."/>
            <person name="Nishizaka S."/>
            <person name="Nomoto H."/>
            <person name="Ohta F."/>
            <person name="Oishi K."/>
            <person name="Rigoutsos I."/>
            <person name="Sano M."/>
            <person name="Sasaki A."/>
            <person name="Sasakura Y."/>
            <person name="Shoguchi E."/>
            <person name="Shin-i T."/>
            <person name="Spagnuolo A."/>
            <person name="Stainier D."/>
            <person name="Suzuki M.M."/>
            <person name="Tassy O."/>
            <person name="Takatori N."/>
            <person name="Tokuoka M."/>
            <person name="Yagi K."/>
            <person name="Yoshizaki F."/>
            <person name="Wada S."/>
            <person name="Zhang C."/>
            <person name="Hyatt P.D."/>
            <person name="Larimer F."/>
            <person name="Detter C."/>
            <person name="Doggett N."/>
            <person name="Glavina T."/>
            <person name="Hawkins T."/>
            <person name="Richardson P."/>
            <person name="Lucas S."/>
            <person name="Kohara Y."/>
            <person name="Levine M."/>
            <person name="Satoh N."/>
            <person name="Rokhsar D.S."/>
        </authorList>
    </citation>
    <scope>NUCLEOTIDE SEQUENCE [LARGE SCALE GENOMIC DNA]</scope>
</reference>
<feature type="region of interest" description="Disordered" evidence="1">
    <location>
        <begin position="1"/>
        <end position="26"/>
    </location>
</feature>
<dbReference type="Proteomes" id="UP000008144">
    <property type="component" value="Chromosome 5"/>
</dbReference>
<feature type="region of interest" description="Disordered" evidence="1">
    <location>
        <begin position="37"/>
        <end position="56"/>
    </location>
</feature>
<dbReference type="EMBL" id="EAAA01002240">
    <property type="status" value="NOT_ANNOTATED_CDS"/>
    <property type="molecule type" value="Genomic_DNA"/>
</dbReference>
<feature type="compositionally biased region" description="Low complexity" evidence="1">
    <location>
        <begin position="77"/>
        <end position="89"/>
    </location>
</feature>
<feature type="compositionally biased region" description="Polar residues" evidence="1">
    <location>
        <begin position="38"/>
        <end position="56"/>
    </location>
</feature>
<reference evidence="2" key="3">
    <citation type="submission" date="2025-08" db="UniProtKB">
        <authorList>
            <consortium name="Ensembl"/>
        </authorList>
    </citation>
    <scope>IDENTIFICATION</scope>
</reference>
<dbReference type="OMA" id="TVYCNDD"/>
<dbReference type="GeneTree" id="ENSGT00530000066880"/>
<accession>F6XVN9</accession>
<protein>
    <submittedName>
        <fullName evidence="2">Uncharacterized protein</fullName>
    </submittedName>
</protein>
<dbReference type="HOGENOM" id="CLU_810228_0_0_1"/>
<evidence type="ECO:0000313" key="3">
    <source>
        <dbReference type="Proteomes" id="UP000008144"/>
    </source>
</evidence>
<dbReference type="AlphaFoldDB" id="F6XVN9"/>
<keyword evidence="3" id="KW-1185">Reference proteome</keyword>
<proteinExistence type="predicted"/>
<feature type="compositionally biased region" description="Low complexity" evidence="1">
    <location>
        <begin position="129"/>
        <end position="139"/>
    </location>
</feature>
<reference evidence="2" key="2">
    <citation type="journal article" date="2008" name="Genome Biol.">
        <title>Improved genome assembly and evidence-based global gene model set for the chordate Ciona intestinalis: new insight into intron and operon populations.</title>
        <authorList>
            <person name="Satou Y."/>
            <person name="Mineta K."/>
            <person name="Ogasawara M."/>
            <person name="Sasakura Y."/>
            <person name="Shoguchi E."/>
            <person name="Ueno K."/>
            <person name="Yamada L."/>
            <person name="Matsumoto J."/>
            <person name="Wasserscheid J."/>
            <person name="Dewar K."/>
            <person name="Wiley G.B."/>
            <person name="Macmil S.L."/>
            <person name="Roe B.A."/>
            <person name="Zeller R.W."/>
            <person name="Hastings K.E."/>
            <person name="Lemaire P."/>
            <person name="Lindquist E."/>
            <person name="Endo T."/>
            <person name="Hotta K."/>
            <person name="Inaba K."/>
        </authorList>
    </citation>
    <scope>NUCLEOTIDE SEQUENCE [LARGE SCALE GENOMIC DNA]</scope>
    <source>
        <strain evidence="2">wild type</strain>
    </source>
</reference>
<evidence type="ECO:0000256" key="1">
    <source>
        <dbReference type="SAM" id="MobiDB-lite"/>
    </source>
</evidence>
<name>F6XVN9_CIOIN</name>
<organism evidence="2 3">
    <name type="scientific">Ciona intestinalis</name>
    <name type="common">Transparent sea squirt</name>
    <name type="synonym">Ascidia intestinalis</name>
    <dbReference type="NCBI Taxonomy" id="7719"/>
    <lineage>
        <taxon>Eukaryota</taxon>
        <taxon>Metazoa</taxon>
        <taxon>Chordata</taxon>
        <taxon>Tunicata</taxon>
        <taxon>Ascidiacea</taxon>
        <taxon>Phlebobranchia</taxon>
        <taxon>Cionidae</taxon>
        <taxon>Ciona</taxon>
    </lineage>
</organism>
<feature type="region of interest" description="Disordered" evidence="1">
    <location>
        <begin position="65"/>
        <end position="165"/>
    </location>
</feature>